<sequence length="73" mass="8577">FFYVWYAPQSRRRHRLAFTDCRAACRASDWLHRRPAWLVGFFRAFYLLIHARAAQSVPFLPVSLQPSSPIPTV</sequence>
<dbReference type="EMBL" id="KV425886">
    <property type="protein sequence ID" value="KZW02799.1"/>
    <property type="molecule type" value="Genomic_DNA"/>
</dbReference>
<feature type="non-terminal residue" evidence="1">
    <location>
        <position position="1"/>
    </location>
</feature>
<organism evidence="1 2">
    <name type="scientific">Exidia glandulosa HHB12029</name>
    <dbReference type="NCBI Taxonomy" id="1314781"/>
    <lineage>
        <taxon>Eukaryota</taxon>
        <taxon>Fungi</taxon>
        <taxon>Dikarya</taxon>
        <taxon>Basidiomycota</taxon>
        <taxon>Agaricomycotina</taxon>
        <taxon>Agaricomycetes</taxon>
        <taxon>Auriculariales</taxon>
        <taxon>Exidiaceae</taxon>
        <taxon>Exidia</taxon>
    </lineage>
</organism>
<dbReference type="Proteomes" id="UP000077266">
    <property type="component" value="Unassembled WGS sequence"/>
</dbReference>
<evidence type="ECO:0000313" key="2">
    <source>
        <dbReference type="Proteomes" id="UP000077266"/>
    </source>
</evidence>
<accession>A0A165PXL5</accession>
<dbReference type="AlphaFoldDB" id="A0A165PXL5"/>
<reference evidence="1 2" key="1">
    <citation type="journal article" date="2016" name="Mol. Biol. Evol.">
        <title>Comparative Genomics of Early-Diverging Mushroom-Forming Fungi Provides Insights into the Origins of Lignocellulose Decay Capabilities.</title>
        <authorList>
            <person name="Nagy L.G."/>
            <person name="Riley R."/>
            <person name="Tritt A."/>
            <person name="Adam C."/>
            <person name="Daum C."/>
            <person name="Floudas D."/>
            <person name="Sun H."/>
            <person name="Yadav J.S."/>
            <person name="Pangilinan J."/>
            <person name="Larsson K.H."/>
            <person name="Matsuura K."/>
            <person name="Barry K."/>
            <person name="Labutti K."/>
            <person name="Kuo R."/>
            <person name="Ohm R.A."/>
            <person name="Bhattacharya S.S."/>
            <person name="Shirouzu T."/>
            <person name="Yoshinaga Y."/>
            <person name="Martin F.M."/>
            <person name="Grigoriev I.V."/>
            <person name="Hibbett D.S."/>
        </authorList>
    </citation>
    <scope>NUCLEOTIDE SEQUENCE [LARGE SCALE GENOMIC DNA]</scope>
    <source>
        <strain evidence="1 2">HHB12029</strain>
    </source>
</reference>
<keyword evidence="2" id="KW-1185">Reference proteome</keyword>
<gene>
    <name evidence="1" type="ORF">EXIGLDRAFT_730909</name>
</gene>
<name>A0A165PXL5_EXIGL</name>
<evidence type="ECO:0000313" key="1">
    <source>
        <dbReference type="EMBL" id="KZW02799.1"/>
    </source>
</evidence>
<feature type="non-terminal residue" evidence="1">
    <location>
        <position position="73"/>
    </location>
</feature>
<dbReference type="InParanoid" id="A0A165PXL5"/>
<proteinExistence type="predicted"/>
<protein>
    <submittedName>
        <fullName evidence="1">Uncharacterized protein</fullName>
    </submittedName>
</protein>